<evidence type="ECO:0000256" key="4">
    <source>
        <dbReference type="ARBA" id="ARBA00022679"/>
    </source>
</evidence>
<dbReference type="PANTHER" id="PTHR43179">
    <property type="entry name" value="RHAMNOSYLTRANSFERASE WBBL"/>
    <property type="match status" value="1"/>
</dbReference>
<name>A0A4Q2M004_9MICO</name>
<dbReference type="Pfam" id="PF00535">
    <property type="entry name" value="Glycos_transf_2"/>
    <property type="match status" value="1"/>
</dbReference>
<dbReference type="EMBL" id="SDPM01000012">
    <property type="protein sequence ID" value="RXZ85155.1"/>
    <property type="molecule type" value="Genomic_DNA"/>
</dbReference>
<dbReference type="GO" id="GO:0016757">
    <property type="term" value="F:glycosyltransferase activity"/>
    <property type="evidence" value="ECO:0007669"/>
    <property type="project" value="UniProtKB-KW"/>
</dbReference>
<dbReference type="InterPro" id="IPR029044">
    <property type="entry name" value="Nucleotide-diphossugar_trans"/>
</dbReference>
<dbReference type="InterPro" id="IPR001173">
    <property type="entry name" value="Glyco_trans_2-like"/>
</dbReference>
<evidence type="ECO:0000256" key="3">
    <source>
        <dbReference type="ARBA" id="ARBA00022676"/>
    </source>
</evidence>
<dbReference type="SUPFAM" id="SSF53448">
    <property type="entry name" value="Nucleotide-diphospho-sugar transferases"/>
    <property type="match status" value="1"/>
</dbReference>
<dbReference type="Proteomes" id="UP000581087">
    <property type="component" value="Unassembled WGS sequence"/>
</dbReference>
<keyword evidence="8" id="KW-1185">Reference proteome</keyword>
<comment type="caution">
    <text evidence="7">The sequence shown here is derived from an EMBL/GenBank/DDBJ whole genome shotgun (WGS) entry which is preliminary data.</text>
</comment>
<evidence type="ECO:0000313" key="8">
    <source>
        <dbReference type="Proteomes" id="UP000292686"/>
    </source>
</evidence>
<organism evidence="7 8">
    <name type="scientific">Agromyces atrinae</name>
    <dbReference type="NCBI Taxonomy" id="592376"/>
    <lineage>
        <taxon>Bacteria</taxon>
        <taxon>Bacillati</taxon>
        <taxon>Actinomycetota</taxon>
        <taxon>Actinomycetes</taxon>
        <taxon>Micrococcales</taxon>
        <taxon>Microbacteriaceae</taxon>
        <taxon>Agromyces</taxon>
    </lineage>
</organism>
<dbReference type="OrthoDB" id="153025at2"/>
<dbReference type="Gene3D" id="3.90.550.10">
    <property type="entry name" value="Spore Coat Polysaccharide Biosynthesis Protein SpsA, Chain A"/>
    <property type="match status" value="1"/>
</dbReference>
<dbReference type="Proteomes" id="UP000292686">
    <property type="component" value="Unassembled WGS sequence"/>
</dbReference>
<evidence type="ECO:0000313" key="6">
    <source>
        <dbReference type="EMBL" id="NYD68410.1"/>
    </source>
</evidence>
<comment type="pathway">
    <text evidence="1">Cell wall biogenesis; cell wall polysaccharide biosynthesis.</text>
</comment>
<reference evidence="7 8" key="1">
    <citation type="submission" date="2019-01" db="EMBL/GenBank/DDBJ databases">
        <title>Agromyces.</title>
        <authorList>
            <person name="Li J."/>
        </authorList>
    </citation>
    <scope>NUCLEOTIDE SEQUENCE [LARGE SCALE GENOMIC DNA]</scope>
    <source>
        <strain evidence="7 8">DSM 23870</strain>
    </source>
</reference>
<comment type="similarity">
    <text evidence="2">Belongs to the glycosyltransferase 2 family.</text>
</comment>
<proteinExistence type="inferred from homology"/>
<keyword evidence="3" id="KW-0328">Glycosyltransferase</keyword>
<keyword evidence="4 7" id="KW-0808">Transferase</keyword>
<feature type="domain" description="Glycosyltransferase 2-like" evidence="5">
    <location>
        <begin position="5"/>
        <end position="140"/>
    </location>
</feature>
<protein>
    <submittedName>
        <fullName evidence="6 7">Glycosyltransferase</fullName>
    </submittedName>
</protein>
<dbReference type="PANTHER" id="PTHR43179:SF12">
    <property type="entry name" value="GALACTOFURANOSYLTRANSFERASE GLFT2"/>
    <property type="match status" value="1"/>
</dbReference>
<dbReference type="AlphaFoldDB" id="A0A4Q2M004"/>
<sequence>MSVVTVAVATFRRPERLHALIPRLFAQFETAVAWRPDLTLGLVIIDNDPDESARETVAKHVDDRVRYTTEAAPGVTAVRNRALDESAGSDLLVFIDDDESPEERWLVALIETRERFTATAVAGPVVAAPDGPVDPWVVASESHLRTHRAGLVTGDAVDRAATNNLLLDRAWVERHALRFDERFGLTGGEDSLFTRRLVKLGGRIVWCTEAVVHDHIPADRMSRSYNLRRVFSLSNAGARVDLALADSFGERLVVRARLALSGLARIVIGVARATRGRLRGSLRDRAFGERFAMRGRGELAAVVGYAASPYRRG</sequence>
<gene>
    <name evidence="6" type="ORF">BJ972_002929</name>
    <name evidence="7" type="ORF">ESP50_16640</name>
</gene>
<evidence type="ECO:0000259" key="5">
    <source>
        <dbReference type="Pfam" id="PF00535"/>
    </source>
</evidence>
<evidence type="ECO:0000256" key="1">
    <source>
        <dbReference type="ARBA" id="ARBA00004776"/>
    </source>
</evidence>
<dbReference type="EMBL" id="JACCBI010000001">
    <property type="protein sequence ID" value="NYD68410.1"/>
    <property type="molecule type" value="Genomic_DNA"/>
</dbReference>
<evidence type="ECO:0000256" key="2">
    <source>
        <dbReference type="ARBA" id="ARBA00006739"/>
    </source>
</evidence>
<evidence type="ECO:0000313" key="9">
    <source>
        <dbReference type="Proteomes" id="UP000581087"/>
    </source>
</evidence>
<reference evidence="6 9" key="2">
    <citation type="submission" date="2020-07" db="EMBL/GenBank/DDBJ databases">
        <title>Sequencing the genomes of 1000 actinobacteria strains.</title>
        <authorList>
            <person name="Klenk H.-P."/>
        </authorList>
    </citation>
    <scope>NUCLEOTIDE SEQUENCE [LARGE SCALE GENOMIC DNA]</scope>
    <source>
        <strain evidence="6 9">DSM 23870</strain>
    </source>
</reference>
<accession>A0A4Q2M004</accession>
<evidence type="ECO:0000313" key="7">
    <source>
        <dbReference type="EMBL" id="RXZ85155.1"/>
    </source>
</evidence>